<accession>A0A9P0YLE9</accession>
<evidence type="ECO:0000313" key="3">
    <source>
        <dbReference type="Proteomes" id="UP001152484"/>
    </source>
</evidence>
<name>A0A9P0YLE9_CUSEU</name>
<evidence type="ECO:0000256" key="1">
    <source>
        <dbReference type="SAM" id="MobiDB-lite"/>
    </source>
</evidence>
<proteinExistence type="predicted"/>
<feature type="region of interest" description="Disordered" evidence="1">
    <location>
        <begin position="1"/>
        <end position="46"/>
    </location>
</feature>
<dbReference type="Proteomes" id="UP001152484">
    <property type="component" value="Unassembled WGS sequence"/>
</dbReference>
<protein>
    <submittedName>
        <fullName evidence="2">Uncharacterized protein</fullName>
    </submittedName>
</protein>
<dbReference type="AlphaFoldDB" id="A0A9P0YLE9"/>
<organism evidence="2 3">
    <name type="scientific">Cuscuta europaea</name>
    <name type="common">European dodder</name>
    <dbReference type="NCBI Taxonomy" id="41803"/>
    <lineage>
        <taxon>Eukaryota</taxon>
        <taxon>Viridiplantae</taxon>
        <taxon>Streptophyta</taxon>
        <taxon>Embryophyta</taxon>
        <taxon>Tracheophyta</taxon>
        <taxon>Spermatophyta</taxon>
        <taxon>Magnoliopsida</taxon>
        <taxon>eudicotyledons</taxon>
        <taxon>Gunneridae</taxon>
        <taxon>Pentapetalae</taxon>
        <taxon>asterids</taxon>
        <taxon>lamiids</taxon>
        <taxon>Solanales</taxon>
        <taxon>Convolvulaceae</taxon>
        <taxon>Cuscuteae</taxon>
        <taxon>Cuscuta</taxon>
        <taxon>Cuscuta subgen. Cuscuta</taxon>
    </lineage>
</organism>
<keyword evidence="3" id="KW-1185">Reference proteome</keyword>
<evidence type="ECO:0000313" key="2">
    <source>
        <dbReference type="EMBL" id="CAH9067157.1"/>
    </source>
</evidence>
<sequence length="46" mass="5345">MYNCWKPDPKPDDQPCSPPPSPEDTAYAAYPRRKWTPARQRLARSV</sequence>
<dbReference type="EMBL" id="CAMAPE010000005">
    <property type="protein sequence ID" value="CAH9067157.1"/>
    <property type="molecule type" value="Genomic_DNA"/>
</dbReference>
<gene>
    <name evidence="2" type="ORF">CEURO_LOCUS2483</name>
</gene>
<comment type="caution">
    <text evidence="2">The sequence shown here is derived from an EMBL/GenBank/DDBJ whole genome shotgun (WGS) entry which is preliminary data.</text>
</comment>
<reference evidence="2" key="1">
    <citation type="submission" date="2022-07" db="EMBL/GenBank/DDBJ databases">
        <authorList>
            <person name="Macas J."/>
            <person name="Novak P."/>
            <person name="Neumann P."/>
        </authorList>
    </citation>
    <scope>NUCLEOTIDE SEQUENCE</scope>
</reference>